<organism evidence="1 2">
    <name type="scientific">Dissostichus eleginoides</name>
    <name type="common">Patagonian toothfish</name>
    <name type="synonym">Dissostichus amissus</name>
    <dbReference type="NCBI Taxonomy" id="100907"/>
    <lineage>
        <taxon>Eukaryota</taxon>
        <taxon>Metazoa</taxon>
        <taxon>Chordata</taxon>
        <taxon>Craniata</taxon>
        <taxon>Vertebrata</taxon>
        <taxon>Euteleostomi</taxon>
        <taxon>Actinopterygii</taxon>
        <taxon>Neopterygii</taxon>
        <taxon>Teleostei</taxon>
        <taxon>Neoteleostei</taxon>
        <taxon>Acanthomorphata</taxon>
        <taxon>Eupercaria</taxon>
        <taxon>Perciformes</taxon>
        <taxon>Notothenioidei</taxon>
        <taxon>Nototheniidae</taxon>
        <taxon>Dissostichus</taxon>
    </lineage>
</organism>
<feature type="non-terminal residue" evidence="1">
    <location>
        <position position="169"/>
    </location>
</feature>
<dbReference type="AlphaFoldDB" id="A0AAD9CFL0"/>
<comment type="caution">
    <text evidence="1">The sequence shown here is derived from an EMBL/GenBank/DDBJ whole genome shotgun (WGS) entry which is preliminary data.</text>
</comment>
<dbReference type="Proteomes" id="UP001228049">
    <property type="component" value="Unassembled WGS sequence"/>
</dbReference>
<evidence type="ECO:0000313" key="2">
    <source>
        <dbReference type="Proteomes" id="UP001228049"/>
    </source>
</evidence>
<keyword evidence="2" id="KW-1185">Reference proteome</keyword>
<feature type="non-terminal residue" evidence="1">
    <location>
        <position position="1"/>
    </location>
</feature>
<dbReference type="EMBL" id="JASDAP010000008">
    <property type="protein sequence ID" value="KAK1898694.1"/>
    <property type="molecule type" value="Genomic_DNA"/>
</dbReference>
<sequence length="169" mass="18660">YAFPYKTPPHPEPPTTLPTLHVSSGSRAVTQSPHPHLHKQRCEAMQQYVQEEHTSIPSHSHSQQPLLFHQQERVTNVCGKAARYHAAHQPTNTPPIGPSISASAPTTAFKYICHSLQAEIHNAKRPKLSTLIVSSPVLYLSLTPEVQVRVCVCVFLDHLRDGSSDTLGP</sequence>
<protein>
    <submittedName>
        <fullName evidence="1">Cellular tumor antigen p53</fullName>
    </submittedName>
</protein>
<reference evidence="1" key="1">
    <citation type="submission" date="2023-04" db="EMBL/GenBank/DDBJ databases">
        <title>Chromosome-level genome of Chaenocephalus aceratus.</title>
        <authorList>
            <person name="Park H."/>
        </authorList>
    </citation>
    <scope>NUCLEOTIDE SEQUENCE</scope>
    <source>
        <strain evidence="1">DE</strain>
        <tissue evidence="1">Muscle</tissue>
    </source>
</reference>
<gene>
    <name evidence="1" type="ORF">KUDE01_018218</name>
</gene>
<name>A0AAD9CFL0_DISEL</name>
<accession>A0AAD9CFL0</accession>
<evidence type="ECO:0000313" key="1">
    <source>
        <dbReference type="EMBL" id="KAK1898694.1"/>
    </source>
</evidence>
<proteinExistence type="predicted"/>